<sequence>MSAEWQERVQRLLADWIGSGLGTGWVVAVSGGGDSVGLLRVLHRFGPELGLRLSVAHLDHGVRGEAGRRDAEFVAELAGTLGLPVDLGQWSPSRPGHFEADARGARYAWLAEVAQARGASVVAVGHSRDDQAETILHRIVRGTGPRGLAGIPSRRPLAAGITLVRPFLKVAREEIRASLAELGQPYRDDASNNDQSRTRARIRHDLLPKLAADYNPKVAEALVRLGELAAAADRSDRRRVLEMVRIATLEASADEVSLDREALGQFSKFDRTEVLRMAWRRARWPEAGMSAERWRRLADLVLRPDAPRSILNGIEIQVASRTLVLRRRGASGGTPFVPILDAVVPLDLPGSAAWIDGRVVTTLDPDVPRDETLDLDRLVGPLSVRAPLPGDRFQPLGMGEQTTPLNDFFRGRRVPREARGRIPLVCDRLGIVWVVGHRIAHRVRLTSPTGRTVGLKWETNAAGRVERGCD</sequence>
<keyword evidence="4 8" id="KW-0819">tRNA processing</keyword>
<evidence type="ECO:0000256" key="4">
    <source>
        <dbReference type="ARBA" id="ARBA00022694"/>
    </source>
</evidence>
<organism evidence="10">
    <name type="scientific">Singulisphaera sp. Ch08</name>
    <dbReference type="NCBI Taxonomy" id="3120278"/>
    <lineage>
        <taxon>Bacteria</taxon>
        <taxon>Pseudomonadati</taxon>
        <taxon>Planctomycetota</taxon>
        <taxon>Planctomycetia</taxon>
        <taxon>Isosphaerales</taxon>
        <taxon>Isosphaeraceae</taxon>
        <taxon>Singulisphaera</taxon>
    </lineage>
</organism>
<comment type="domain">
    <text evidence="8">The N-terminal region contains the highly conserved SGGXDS motif, predicted to be a P-loop motif involved in ATP binding.</text>
</comment>
<comment type="function">
    <text evidence="8">Ligates lysine onto the cytidine present at position 34 of the AUA codon-specific tRNA(Ile) that contains the anticodon CAU, in an ATP-dependent manner. Cytidine is converted to lysidine, thus changing the amino acid specificity of the tRNA from methionine to isoleucine.</text>
</comment>
<evidence type="ECO:0000256" key="6">
    <source>
        <dbReference type="ARBA" id="ARBA00022840"/>
    </source>
</evidence>
<dbReference type="InterPro" id="IPR011063">
    <property type="entry name" value="TilS/TtcA_N"/>
</dbReference>
<keyword evidence="5 8" id="KW-0547">Nucleotide-binding</keyword>
<comment type="catalytic activity">
    <reaction evidence="7 8">
        <text>cytidine(34) in tRNA(Ile2) + L-lysine + ATP = lysidine(34) in tRNA(Ile2) + AMP + diphosphate + H(+)</text>
        <dbReference type="Rhea" id="RHEA:43744"/>
        <dbReference type="Rhea" id="RHEA-COMP:10625"/>
        <dbReference type="Rhea" id="RHEA-COMP:10670"/>
        <dbReference type="ChEBI" id="CHEBI:15378"/>
        <dbReference type="ChEBI" id="CHEBI:30616"/>
        <dbReference type="ChEBI" id="CHEBI:32551"/>
        <dbReference type="ChEBI" id="CHEBI:33019"/>
        <dbReference type="ChEBI" id="CHEBI:82748"/>
        <dbReference type="ChEBI" id="CHEBI:83665"/>
        <dbReference type="ChEBI" id="CHEBI:456215"/>
        <dbReference type="EC" id="6.3.4.19"/>
    </reaction>
</comment>
<dbReference type="SUPFAM" id="SSF52402">
    <property type="entry name" value="Adenine nucleotide alpha hydrolases-like"/>
    <property type="match status" value="1"/>
</dbReference>
<dbReference type="SMART" id="SM00977">
    <property type="entry name" value="TilS_C"/>
    <property type="match status" value="1"/>
</dbReference>
<dbReference type="PANTHER" id="PTHR43033">
    <property type="entry name" value="TRNA(ILE)-LYSIDINE SYNTHASE-RELATED"/>
    <property type="match status" value="1"/>
</dbReference>
<evidence type="ECO:0000256" key="2">
    <source>
        <dbReference type="ARBA" id="ARBA00022490"/>
    </source>
</evidence>
<evidence type="ECO:0000256" key="5">
    <source>
        <dbReference type="ARBA" id="ARBA00022741"/>
    </source>
</evidence>
<dbReference type="EC" id="6.3.4.19" evidence="8"/>
<dbReference type="GO" id="GO:0005524">
    <property type="term" value="F:ATP binding"/>
    <property type="evidence" value="ECO:0007669"/>
    <property type="project" value="UniProtKB-UniRule"/>
</dbReference>
<dbReference type="Pfam" id="PF11734">
    <property type="entry name" value="TilS_C"/>
    <property type="match status" value="1"/>
</dbReference>
<evidence type="ECO:0000259" key="9">
    <source>
        <dbReference type="SMART" id="SM00977"/>
    </source>
</evidence>
<feature type="binding site" evidence="8">
    <location>
        <begin position="30"/>
        <end position="35"/>
    </location>
    <ligand>
        <name>ATP</name>
        <dbReference type="ChEBI" id="CHEBI:30616"/>
    </ligand>
</feature>
<dbReference type="CDD" id="cd01992">
    <property type="entry name" value="TilS_N"/>
    <property type="match status" value="1"/>
</dbReference>
<dbReference type="SUPFAM" id="SSF56037">
    <property type="entry name" value="PheT/TilS domain"/>
    <property type="match status" value="1"/>
</dbReference>
<name>A0AAU7CL80_9BACT</name>
<keyword evidence="6 8" id="KW-0067">ATP-binding</keyword>
<comment type="similarity">
    <text evidence="8">Belongs to the tRNA(Ile)-lysidine synthase family.</text>
</comment>
<evidence type="ECO:0000256" key="8">
    <source>
        <dbReference type="HAMAP-Rule" id="MF_01161"/>
    </source>
</evidence>
<proteinExistence type="inferred from homology"/>
<feature type="domain" description="Lysidine-tRNA(Ile) synthetase C-terminal" evidence="9">
    <location>
        <begin position="382"/>
        <end position="457"/>
    </location>
</feature>
<evidence type="ECO:0000256" key="3">
    <source>
        <dbReference type="ARBA" id="ARBA00022598"/>
    </source>
</evidence>
<gene>
    <name evidence="8 10" type="primary">tilS</name>
    <name evidence="10" type="ORF">V5E97_07435</name>
</gene>
<keyword evidence="2 8" id="KW-0963">Cytoplasm</keyword>
<evidence type="ECO:0000313" key="10">
    <source>
        <dbReference type="EMBL" id="XBH05853.1"/>
    </source>
</evidence>
<dbReference type="NCBIfam" id="TIGR02432">
    <property type="entry name" value="lysidine_TilS_N"/>
    <property type="match status" value="1"/>
</dbReference>
<dbReference type="GO" id="GO:0006400">
    <property type="term" value="P:tRNA modification"/>
    <property type="evidence" value="ECO:0007669"/>
    <property type="project" value="UniProtKB-UniRule"/>
</dbReference>
<dbReference type="Pfam" id="PF01171">
    <property type="entry name" value="ATP_bind_3"/>
    <property type="match status" value="1"/>
</dbReference>
<dbReference type="Gene3D" id="3.40.50.620">
    <property type="entry name" value="HUPs"/>
    <property type="match status" value="1"/>
</dbReference>
<evidence type="ECO:0000256" key="1">
    <source>
        <dbReference type="ARBA" id="ARBA00004496"/>
    </source>
</evidence>
<protein>
    <recommendedName>
        <fullName evidence="8">tRNA(Ile)-lysidine synthase</fullName>
        <ecNumber evidence="8">6.3.4.19</ecNumber>
    </recommendedName>
    <alternativeName>
        <fullName evidence="8">tRNA(Ile)-2-lysyl-cytidine synthase</fullName>
    </alternativeName>
    <alternativeName>
        <fullName evidence="8">tRNA(Ile)-lysidine synthetase</fullName>
    </alternativeName>
</protein>
<dbReference type="InterPro" id="IPR012094">
    <property type="entry name" value="tRNA_Ile_lys_synt"/>
</dbReference>
<accession>A0AAU7CL80</accession>
<dbReference type="InterPro" id="IPR012795">
    <property type="entry name" value="tRNA_Ile_lys_synt_N"/>
</dbReference>
<comment type="subcellular location">
    <subcellularLocation>
        <location evidence="1 8">Cytoplasm</location>
    </subcellularLocation>
</comment>
<dbReference type="EMBL" id="CP155447">
    <property type="protein sequence ID" value="XBH05853.1"/>
    <property type="molecule type" value="Genomic_DNA"/>
</dbReference>
<dbReference type="GO" id="GO:0005737">
    <property type="term" value="C:cytoplasm"/>
    <property type="evidence" value="ECO:0007669"/>
    <property type="project" value="UniProtKB-SubCell"/>
</dbReference>
<dbReference type="RefSeq" id="WP_406698704.1">
    <property type="nucleotide sequence ID" value="NZ_CP155447.1"/>
</dbReference>
<dbReference type="InterPro" id="IPR014729">
    <property type="entry name" value="Rossmann-like_a/b/a_fold"/>
</dbReference>
<reference evidence="10" key="1">
    <citation type="submission" date="2024-05" db="EMBL/GenBank/DDBJ databases">
        <title>Planctomycetes of the genus Singulisphaera possess chitinolytic capabilities.</title>
        <authorList>
            <person name="Ivanova A."/>
        </authorList>
    </citation>
    <scope>NUCLEOTIDE SEQUENCE</scope>
    <source>
        <strain evidence="10">Ch08T</strain>
    </source>
</reference>
<evidence type="ECO:0000256" key="7">
    <source>
        <dbReference type="ARBA" id="ARBA00048539"/>
    </source>
</evidence>
<dbReference type="AlphaFoldDB" id="A0AAU7CL80"/>
<dbReference type="HAMAP" id="MF_01161">
    <property type="entry name" value="tRNA_Ile_lys_synt"/>
    <property type="match status" value="1"/>
</dbReference>
<keyword evidence="3 8" id="KW-0436">Ligase</keyword>
<dbReference type="InterPro" id="IPR012796">
    <property type="entry name" value="Lysidine-tRNA-synth_C"/>
</dbReference>
<dbReference type="PANTHER" id="PTHR43033:SF1">
    <property type="entry name" value="TRNA(ILE)-LYSIDINE SYNTHASE-RELATED"/>
    <property type="match status" value="1"/>
</dbReference>
<dbReference type="GO" id="GO:0032267">
    <property type="term" value="F:tRNA(Ile)-lysidine synthase activity"/>
    <property type="evidence" value="ECO:0007669"/>
    <property type="project" value="UniProtKB-EC"/>
</dbReference>
<dbReference type="NCBIfam" id="TIGR02433">
    <property type="entry name" value="lysidine_TilS_C"/>
    <property type="match status" value="1"/>
</dbReference>